<dbReference type="SMART" id="SM00066">
    <property type="entry name" value="GAL4"/>
    <property type="match status" value="1"/>
</dbReference>
<dbReference type="eggNOG" id="ENOG502S5RK">
    <property type="taxonomic scope" value="Eukaryota"/>
</dbReference>
<dbReference type="Gene3D" id="4.10.240.10">
    <property type="entry name" value="Zn(2)-C6 fungal-type DNA-binding domain"/>
    <property type="match status" value="1"/>
</dbReference>
<keyword evidence="10" id="KW-1185">Reference proteome</keyword>
<keyword evidence="4" id="KW-0804">Transcription</keyword>
<dbReference type="GO" id="GO:0000981">
    <property type="term" value="F:DNA-binding transcription factor activity, RNA polymerase II-specific"/>
    <property type="evidence" value="ECO:0007669"/>
    <property type="project" value="InterPro"/>
</dbReference>
<keyword evidence="7" id="KW-0812">Transmembrane</keyword>
<organism evidence="10">
    <name type="scientific">Arthroderma gypseum (strain ATCC MYA-4604 / CBS 118893)</name>
    <name type="common">Microsporum gypseum</name>
    <dbReference type="NCBI Taxonomy" id="535722"/>
    <lineage>
        <taxon>Eukaryota</taxon>
        <taxon>Fungi</taxon>
        <taxon>Dikarya</taxon>
        <taxon>Ascomycota</taxon>
        <taxon>Pezizomycotina</taxon>
        <taxon>Eurotiomycetes</taxon>
        <taxon>Eurotiomycetidae</taxon>
        <taxon>Onygenales</taxon>
        <taxon>Arthrodermataceae</taxon>
        <taxon>Nannizzia</taxon>
    </lineage>
</organism>
<sequence length="747" mass="84044">MTSKSPTDGQTPTATTTDDGKRKAEPNTGTQTRTKRNRYISLACNECKRRKIKCNGQVPCQRCGHLSLECLYSPNCCQSNFKDSEEFRSMKDRIERLQEQVNTLFESINGLHRQTESPAVDTNSQLSREASRSISWHQPTFDTQNIPIAKPRAKHLRFHGPTSTAFNFAVAKSSLQTMGITHIDDGTQEIYNAQDATPTQTPPYQPAPIYPNSLTSNKDPLFAIKREEAIRLCRVYEDEIGMMYPMFDVEKMITQTNLLFAFLEAADRNVCTGRSRSSADCLNDDDTAILKMVLAITLLLEGNGQSELGNQLYASIKDKIETNIWEQGDLKMIKLLTLVATYHFHTDDEVLAYRMVGLAARMCIEMGLHRREAVLKMFHSPEEVTTVYRIFWSVYTMDKRWAFGTGLPFVIQDDDIDPCLPEPDDGVPYLRSMVHYCRIASKVWYSGFGSKADLNIKKDKMGYLDYQVVEWMKHIPDPLNFYSVDTTRNTDGMNRGIQRLRFVLYIRGNHMRILIYRPVLHSATSIVENMAYAQTVVDIAKDTIRVLSELNRTTDIYRSQQILFNYFLVGALVVLFLAISHAPVKFNRQLTEEFHMALNLVKGFSTKSYISKRLWKMIKGLREVGERLGLLPHALPTESADPHSSAAVAMAGLAGHPVDGISPYAGQHTNGELGSSPMNGIQMSNELTYLFEAIENYNGYITTTSAPEGMNGGGFAGPDHTLPATGDSIPAVLGNEGEFSRIIQDLF</sequence>
<keyword evidence="2" id="KW-0805">Transcription regulation</keyword>
<feature type="compositionally biased region" description="Low complexity" evidence="6">
    <location>
        <begin position="1"/>
        <end position="17"/>
    </location>
</feature>
<dbReference type="GO" id="GO:0000978">
    <property type="term" value="F:RNA polymerase II cis-regulatory region sequence-specific DNA binding"/>
    <property type="evidence" value="ECO:0007669"/>
    <property type="project" value="TreeGrafter"/>
</dbReference>
<dbReference type="STRING" id="535722.E5QYJ7"/>
<proteinExistence type="predicted"/>
<dbReference type="GO" id="GO:0005634">
    <property type="term" value="C:nucleus"/>
    <property type="evidence" value="ECO:0007669"/>
    <property type="project" value="TreeGrafter"/>
</dbReference>
<dbReference type="RefSeq" id="XP_003177812.1">
    <property type="nucleotide sequence ID" value="XM_003177764.1"/>
</dbReference>
<evidence type="ECO:0000256" key="5">
    <source>
        <dbReference type="ARBA" id="ARBA00023242"/>
    </source>
</evidence>
<name>E5QYJ7_ARTGP</name>
<protein>
    <submittedName>
        <fullName evidence="9">Fungal specific transcription factor domain-containing protein</fullName>
    </submittedName>
</protein>
<evidence type="ECO:0000256" key="1">
    <source>
        <dbReference type="ARBA" id="ARBA00022723"/>
    </source>
</evidence>
<evidence type="ECO:0000256" key="6">
    <source>
        <dbReference type="SAM" id="MobiDB-lite"/>
    </source>
</evidence>
<dbReference type="GO" id="GO:0008270">
    <property type="term" value="F:zinc ion binding"/>
    <property type="evidence" value="ECO:0007669"/>
    <property type="project" value="InterPro"/>
</dbReference>
<feature type="region of interest" description="Disordered" evidence="6">
    <location>
        <begin position="112"/>
        <end position="133"/>
    </location>
</feature>
<dbReference type="AlphaFoldDB" id="E5QYJ7"/>
<dbReference type="Pfam" id="PF00172">
    <property type="entry name" value="Zn_clus"/>
    <property type="match status" value="1"/>
</dbReference>
<dbReference type="InterPro" id="IPR036864">
    <property type="entry name" value="Zn2-C6_fun-type_DNA-bd_sf"/>
</dbReference>
<dbReference type="GO" id="GO:0000435">
    <property type="term" value="P:positive regulation of transcription from RNA polymerase II promoter by galactose"/>
    <property type="evidence" value="ECO:0007669"/>
    <property type="project" value="TreeGrafter"/>
</dbReference>
<dbReference type="PROSITE" id="PS50048">
    <property type="entry name" value="ZN2_CY6_FUNGAL_2"/>
    <property type="match status" value="1"/>
</dbReference>
<evidence type="ECO:0000313" key="9">
    <source>
        <dbReference type="EMBL" id="EFQ98860.1"/>
    </source>
</evidence>
<keyword evidence="7" id="KW-1133">Transmembrane helix</keyword>
<keyword evidence="7" id="KW-0472">Membrane</keyword>
<dbReference type="Pfam" id="PF04082">
    <property type="entry name" value="Fungal_trans"/>
    <property type="match status" value="1"/>
</dbReference>
<dbReference type="OMA" id="DEIGIMY"/>
<accession>E5QYJ7</accession>
<dbReference type="PANTHER" id="PTHR47424:SF5">
    <property type="entry name" value="ZN(II)2CYS6 TRANSCRIPTION FACTOR (EUROFUNG)"/>
    <property type="match status" value="1"/>
</dbReference>
<dbReference type="CDD" id="cd00067">
    <property type="entry name" value="GAL4"/>
    <property type="match status" value="1"/>
</dbReference>
<dbReference type="OrthoDB" id="3971593at2759"/>
<feature type="transmembrane region" description="Helical" evidence="7">
    <location>
        <begin position="562"/>
        <end position="579"/>
    </location>
</feature>
<dbReference type="GeneID" id="10033147"/>
<dbReference type="VEuPathDB" id="FungiDB:MGYG_01875"/>
<feature type="region of interest" description="Disordered" evidence="6">
    <location>
        <begin position="1"/>
        <end position="34"/>
    </location>
</feature>
<dbReference type="InterPro" id="IPR001138">
    <property type="entry name" value="Zn2Cys6_DnaBD"/>
</dbReference>
<feature type="domain" description="Zn(2)-C6 fungal-type" evidence="8">
    <location>
        <begin position="43"/>
        <end position="72"/>
    </location>
</feature>
<evidence type="ECO:0000256" key="7">
    <source>
        <dbReference type="SAM" id="Phobius"/>
    </source>
</evidence>
<dbReference type="InParanoid" id="E5QYJ7"/>
<keyword evidence="1" id="KW-0479">Metal-binding</keyword>
<dbReference type="Proteomes" id="UP000002669">
    <property type="component" value="Unassembled WGS sequence"/>
</dbReference>
<dbReference type="PROSITE" id="PS00463">
    <property type="entry name" value="ZN2_CY6_FUNGAL_1"/>
    <property type="match status" value="1"/>
</dbReference>
<dbReference type="InterPro" id="IPR051127">
    <property type="entry name" value="Fungal_SecMet_Regulators"/>
</dbReference>
<dbReference type="SMART" id="SM00906">
    <property type="entry name" value="Fungal_trans"/>
    <property type="match status" value="1"/>
</dbReference>
<gene>
    <name evidence="9" type="ORF">MGYG_01875</name>
</gene>
<evidence type="ECO:0000259" key="8">
    <source>
        <dbReference type="PROSITE" id="PS50048"/>
    </source>
</evidence>
<dbReference type="GO" id="GO:0006351">
    <property type="term" value="P:DNA-templated transcription"/>
    <property type="evidence" value="ECO:0007669"/>
    <property type="project" value="InterPro"/>
</dbReference>
<evidence type="ECO:0000256" key="3">
    <source>
        <dbReference type="ARBA" id="ARBA00023125"/>
    </source>
</evidence>
<dbReference type="CDD" id="cd12148">
    <property type="entry name" value="fungal_TF_MHR"/>
    <property type="match status" value="1"/>
</dbReference>
<dbReference type="HOGENOM" id="CLU_008828_1_0_1"/>
<evidence type="ECO:0000256" key="2">
    <source>
        <dbReference type="ARBA" id="ARBA00023015"/>
    </source>
</evidence>
<dbReference type="PANTHER" id="PTHR47424">
    <property type="entry name" value="REGULATORY PROTEIN GAL4"/>
    <property type="match status" value="1"/>
</dbReference>
<evidence type="ECO:0000256" key="4">
    <source>
        <dbReference type="ARBA" id="ARBA00023163"/>
    </source>
</evidence>
<dbReference type="EMBL" id="DS989822">
    <property type="protein sequence ID" value="EFQ98860.1"/>
    <property type="molecule type" value="Genomic_DNA"/>
</dbReference>
<feature type="compositionally biased region" description="Polar residues" evidence="6">
    <location>
        <begin position="116"/>
        <end position="133"/>
    </location>
</feature>
<keyword evidence="5" id="KW-0539">Nucleus</keyword>
<dbReference type="SUPFAM" id="SSF57701">
    <property type="entry name" value="Zn2/Cys6 DNA-binding domain"/>
    <property type="match status" value="1"/>
</dbReference>
<reference evidence="10" key="1">
    <citation type="journal article" date="2012" name="MBio">
        <title>Comparative genome analysis of Trichophyton rubrum and related dermatophytes reveals candidate genes involved in infection.</title>
        <authorList>
            <person name="Martinez D.A."/>
            <person name="Oliver B.G."/>
            <person name="Graeser Y."/>
            <person name="Goldberg J.M."/>
            <person name="Li W."/>
            <person name="Martinez-Rossi N.M."/>
            <person name="Monod M."/>
            <person name="Shelest E."/>
            <person name="Barton R.C."/>
            <person name="Birch E."/>
            <person name="Brakhage A.A."/>
            <person name="Chen Z."/>
            <person name="Gurr S.J."/>
            <person name="Heiman D."/>
            <person name="Heitman J."/>
            <person name="Kosti I."/>
            <person name="Rossi A."/>
            <person name="Saif S."/>
            <person name="Samalova M."/>
            <person name="Saunders C.W."/>
            <person name="Shea T."/>
            <person name="Summerbell R.C."/>
            <person name="Xu J."/>
            <person name="Young S."/>
            <person name="Zeng Q."/>
            <person name="Birren B.W."/>
            <person name="Cuomo C.A."/>
            <person name="White T.C."/>
        </authorList>
    </citation>
    <scope>NUCLEOTIDE SEQUENCE [LARGE SCALE GENOMIC DNA]</scope>
    <source>
        <strain evidence="10">ATCC MYA-4604 / CBS 118893</strain>
    </source>
</reference>
<dbReference type="InterPro" id="IPR007219">
    <property type="entry name" value="XnlR_reg_dom"/>
</dbReference>
<keyword evidence="3" id="KW-0238">DNA-binding</keyword>
<evidence type="ECO:0000313" key="10">
    <source>
        <dbReference type="Proteomes" id="UP000002669"/>
    </source>
</evidence>